<dbReference type="AlphaFoldDB" id="A0A1H5JE04"/>
<dbReference type="Proteomes" id="UP000199448">
    <property type="component" value="Unassembled WGS sequence"/>
</dbReference>
<dbReference type="STRING" id="390640.SAMN04488034_101708"/>
<gene>
    <name evidence="1" type="ORF">SAMN04488034_101708</name>
</gene>
<dbReference type="PROSITE" id="PS51257">
    <property type="entry name" value="PROKAR_LIPOPROTEIN"/>
    <property type="match status" value="1"/>
</dbReference>
<name>A0A1H5JE04_9FLAO</name>
<evidence type="ECO:0000313" key="1">
    <source>
        <dbReference type="EMBL" id="SEE50660.1"/>
    </source>
</evidence>
<dbReference type="EMBL" id="FNUG01000001">
    <property type="protein sequence ID" value="SEE50660.1"/>
    <property type="molecule type" value="Genomic_DNA"/>
</dbReference>
<sequence>MFYYQNKQLEQQLKVMKNFLNIYLLILGLLVVACQTEKHEVLTEENSVSFTEGSEFYNLVERSAMHDGSQDDELDQSPCFSISFPYKVILEGVEIRIASLADLMVVLSRTGNGGLESIELVFPVAVTTSSYEKISVSSWEELRELQESCVAEIAANAAPITCAAIEFPVKMLVYNTNTQETTSANLANKQQLYVFLQNKAPHEVLSFEYPVTVSFEGSSEMEVNNSMELRNALRTCNN</sequence>
<protein>
    <submittedName>
        <fullName evidence="1">Uncharacterized protein</fullName>
    </submittedName>
</protein>
<organism evidence="1 2">
    <name type="scientific">Salinimicrobium catena</name>
    <dbReference type="NCBI Taxonomy" id="390640"/>
    <lineage>
        <taxon>Bacteria</taxon>
        <taxon>Pseudomonadati</taxon>
        <taxon>Bacteroidota</taxon>
        <taxon>Flavobacteriia</taxon>
        <taxon>Flavobacteriales</taxon>
        <taxon>Flavobacteriaceae</taxon>
        <taxon>Salinimicrobium</taxon>
    </lineage>
</organism>
<proteinExistence type="predicted"/>
<evidence type="ECO:0000313" key="2">
    <source>
        <dbReference type="Proteomes" id="UP000199448"/>
    </source>
</evidence>
<accession>A0A1H5JE04</accession>
<reference evidence="1 2" key="1">
    <citation type="submission" date="2016-10" db="EMBL/GenBank/DDBJ databases">
        <authorList>
            <person name="de Groot N.N."/>
        </authorList>
    </citation>
    <scope>NUCLEOTIDE SEQUENCE [LARGE SCALE GENOMIC DNA]</scope>
    <source>
        <strain evidence="1 2">DSM 23553</strain>
    </source>
</reference>
<keyword evidence="2" id="KW-1185">Reference proteome</keyword>